<evidence type="ECO:0000313" key="2">
    <source>
        <dbReference type="EMBL" id="GLS90110.1"/>
    </source>
</evidence>
<evidence type="ECO:0000313" key="3">
    <source>
        <dbReference type="Proteomes" id="UP001157353"/>
    </source>
</evidence>
<name>A0ABQ6DYP1_9GAMM</name>
<dbReference type="InterPro" id="IPR045584">
    <property type="entry name" value="Pilin-like"/>
</dbReference>
<keyword evidence="1" id="KW-0472">Membrane</keyword>
<protein>
    <recommendedName>
        <fullName evidence="4">Type II secretion system protein</fullName>
    </recommendedName>
</protein>
<comment type="caution">
    <text evidence="2">The sequence shown here is derived from an EMBL/GenBank/DDBJ whole genome shotgun (WGS) entry which is preliminary data.</text>
</comment>
<keyword evidence="1" id="KW-1133">Transmembrane helix</keyword>
<accession>A0ABQ6DYP1</accession>
<evidence type="ECO:0008006" key="4">
    <source>
        <dbReference type="Google" id="ProtNLM"/>
    </source>
</evidence>
<gene>
    <name evidence="2" type="ORF">GCM10007916_11770</name>
</gene>
<dbReference type="SUPFAM" id="SSF54523">
    <property type="entry name" value="Pili subunits"/>
    <property type="match status" value="1"/>
</dbReference>
<dbReference type="Gene3D" id="3.30.700.10">
    <property type="entry name" value="Glycoprotein, Type 4 Pilin"/>
    <property type="match status" value="1"/>
</dbReference>
<proteinExistence type="predicted"/>
<evidence type="ECO:0000256" key="1">
    <source>
        <dbReference type="SAM" id="Phobius"/>
    </source>
</evidence>
<dbReference type="NCBIfam" id="TIGR02532">
    <property type="entry name" value="IV_pilin_GFxxxE"/>
    <property type="match status" value="1"/>
</dbReference>
<dbReference type="InterPro" id="IPR012902">
    <property type="entry name" value="N_methyl_site"/>
</dbReference>
<feature type="transmembrane region" description="Helical" evidence="1">
    <location>
        <begin position="7"/>
        <end position="27"/>
    </location>
</feature>
<dbReference type="Pfam" id="PF07963">
    <property type="entry name" value="N_methyl"/>
    <property type="match status" value="1"/>
</dbReference>
<dbReference type="Proteomes" id="UP001157353">
    <property type="component" value="Unassembled WGS sequence"/>
</dbReference>
<reference evidence="3" key="1">
    <citation type="journal article" date="2019" name="Int. J. Syst. Evol. Microbiol.">
        <title>The Global Catalogue of Microorganisms (GCM) 10K type strain sequencing project: providing services to taxonomists for standard genome sequencing and annotation.</title>
        <authorList>
            <consortium name="The Broad Institute Genomics Platform"/>
            <consortium name="The Broad Institute Genome Sequencing Center for Infectious Disease"/>
            <person name="Wu L."/>
            <person name="Ma J."/>
        </authorList>
    </citation>
    <scope>NUCLEOTIDE SEQUENCE [LARGE SCALE GENOMIC DNA]</scope>
    <source>
        <strain evidence="3">NBRC 103166</strain>
    </source>
</reference>
<organism evidence="2 3">
    <name type="scientific">Psychromonas marina</name>
    <dbReference type="NCBI Taxonomy" id="88364"/>
    <lineage>
        <taxon>Bacteria</taxon>
        <taxon>Pseudomonadati</taxon>
        <taxon>Pseudomonadota</taxon>
        <taxon>Gammaproteobacteria</taxon>
        <taxon>Alteromonadales</taxon>
        <taxon>Psychromonadaceae</taxon>
        <taxon>Psychromonas</taxon>
    </lineage>
</organism>
<dbReference type="RefSeq" id="WP_284203235.1">
    <property type="nucleotide sequence ID" value="NZ_BSPQ01000002.1"/>
</dbReference>
<dbReference type="EMBL" id="BSPQ01000002">
    <property type="protein sequence ID" value="GLS90110.1"/>
    <property type="molecule type" value="Genomic_DNA"/>
</dbReference>
<sequence>MFKQKGFTLIELVIVIIILGILSAVALPKFINLSSDARIAVLDGLSASIRTAADHARLKASIVGAEKNPRSSSSNLPEVIINGQSMELKYGYPEAYAEGSDAGDILDLIEISEELEVCYSTGCVSGNSSRVKIGFDTTEDTGCYVRYSEPGGTGAVSTTEYGLIIVNEGC</sequence>
<dbReference type="PROSITE" id="PS00409">
    <property type="entry name" value="PROKAR_NTER_METHYL"/>
    <property type="match status" value="1"/>
</dbReference>
<keyword evidence="1" id="KW-0812">Transmembrane</keyword>
<keyword evidence="3" id="KW-1185">Reference proteome</keyword>